<dbReference type="Proteomes" id="UP000427769">
    <property type="component" value="Chromosome"/>
</dbReference>
<sequence length="165" mass="19114">MKENNHSQVDPSLPEIVIPKENAVFWMDERGRWHNRHGRFEHKRIIDHFNRSIRRDGGGYYVTQERNGFLEKVYFRYVGTPLFVFRILSGAPMQLELNTGEIVPLEPDLLFTHGDQLFQHHGTGCIKFTDRTLMAMAPYLVDTPKGLCLRIDAGTFPIPDHPDIP</sequence>
<evidence type="ECO:0000313" key="1">
    <source>
        <dbReference type="EMBL" id="BBO78699.1"/>
    </source>
</evidence>
<protein>
    <recommendedName>
        <fullName evidence="3">MFS transporter permease</fullName>
    </recommendedName>
</protein>
<evidence type="ECO:0000313" key="2">
    <source>
        <dbReference type="Proteomes" id="UP000427769"/>
    </source>
</evidence>
<reference evidence="1 2" key="1">
    <citation type="submission" date="2019-11" db="EMBL/GenBank/DDBJ databases">
        <title>Comparative genomics of hydrocarbon-degrading Desulfosarcina strains.</title>
        <authorList>
            <person name="Watanabe M."/>
            <person name="Kojima H."/>
            <person name="Fukui M."/>
        </authorList>
    </citation>
    <scope>NUCLEOTIDE SEQUENCE [LARGE SCALE GENOMIC DNA]</scope>
    <source>
        <strain evidence="1 2">PP31</strain>
    </source>
</reference>
<organism evidence="1 2">
    <name type="scientific">Desulfosarcina widdelii</name>
    <dbReference type="NCBI Taxonomy" id="947919"/>
    <lineage>
        <taxon>Bacteria</taxon>
        <taxon>Pseudomonadati</taxon>
        <taxon>Thermodesulfobacteriota</taxon>
        <taxon>Desulfobacteria</taxon>
        <taxon>Desulfobacterales</taxon>
        <taxon>Desulfosarcinaceae</taxon>
        <taxon>Desulfosarcina</taxon>
    </lineage>
</organism>
<evidence type="ECO:0008006" key="3">
    <source>
        <dbReference type="Google" id="ProtNLM"/>
    </source>
</evidence>
<dbReference type="KEGG" id="dwd:DSCW_61160"/>
<dbReference type="OrthoDB" id="5419679at2"/>
<keyword evidence="2" id="KW-1185">Reference proteome</keyword>
<gene>
    <name evidence="1" type="ORF">DSCW_61160</name>
</gene>
<name>A0A5K7ZEX1_9BACT</name>
<dbReference type="EMBL" id="AP021875">
    <property type="protein sequence ID" value="BBO78699.1"/>
    <property type="molecule type" value="Genomic_DNA"/>
</dbReference>
<dbReference type="AlphaFoldDB" id="A0A5K7ZEX1"/>
<proteinExistence type="predicted"/>
<accession>A0A5K7ZEX1</accession>
<dbReference type="RefSeq" id="WP_155307308.1">
    <property type="nucleotide sequence ID" value="NZ_AP021875.1"/>
</dbReference>